<dbReference type="WBParaSite" id="TMUE_2000008624.1">
    <property type="protein sequence ID" value="TMUE_2000008624.1"/>
    <property type="gene ID" value="WBGene00293170"/>
</dbReference>
<dbReference type="Gene3D" id="1.10.8.10">
    <property type="entry name" value="DNA helicase RuvA subunit, C-terminal domain"/>
    <property type="match status" value="1"/>
</dbReference>
<evidence type="ECO:0000256" key="2">
    <source>
        <dbReference type="SAM" id="MobiDB-lite"/>
    </source>
</evidence>
<dbReference type="SUPFAM" id="SSF46934">
    <property type="entry name" value="UBA-like"/>
    <property type="match status" value="1"/>
</dbReference>
<proteinExistence type="inferred from homology"/>
<evidence type="ECO:0000256" key="1">
    <source>
        <dbReference type="ARBA" id="ARBA00006090"/>
    </source>
</evidence>
<comment type="similarity">
    <text evidence="1">Belongs to the UBALD family.</text>
</comment>
<feature type="region of interest" description="Disordered" evidence="2">
    <location>
        <begin position="177"/>
        <end position="205"/>
    </location>
</feature>
<dbReference type="Proteomes" id="UP000046395">
    <property type="component" value="Unassembled WGS sequence"/>
</dbReference>
<sequence>MLNLKKFFHILPAIGPPTSLRLFAPASTVAPKGSQWAMVDNESDEATLRRQIMVSQFQVATGCNRDQAEQLLRSSCWQFQIALSTFFQESVPAVVVSATRTSGACLSSVDTAYAPQNTPVTPPSLSEALTALQKLHADEWNGRSSPSAPFVIPSTSEVPVSSFMTLPQSSSKRVPCWPPVGLSAGQTTTGAERKSTAAGTRFSHF</sequence>
<dbReference type="Pfam" id="PF22566">
    <property type="entry name" value="UBA_8"/>
    <property type="match status" value="1"/>
</dbReference>
<evidence type="ECO:0000313" key="5">
    <source>
        <dbReference type="WBParaSite" id="TMUE_2000008624.1"/>
    </source>
</evidence>
<keyword evidence="4" id="KW-1185">Reference proteome</keyword>
<feature type="domain" description="UBA-like" evidence="3">
    <location>
        <begin position="50"/>
        <end position="90"/>
    </location>
</feature>
<evidence type="ECO:0000313" key="4">
    <source>
        <dbReference type="Proteomes" id="UP000046395"/>
    </source>
</evidence>
<name>A0A5S6QN86_TRIMR</name>
<dbReference type="PANTHER" id="PTHR31993:SF4">
    <property type="entry name" value="UBA-LIKE DOMAIN-CONTAINING PROTEIN"/>
    <property type="match status" value="1"/>
</dbReference>
<dbReference type="AlphaFoldDB" id="A0A5S6QN86"/>
<accession>A0A5S6QN86</accession>
<protein>
    <submittedName>
        <fullName evidence="5">UBA domain-containing protein</fullName>
    </submittedName>
</protein>
<reference evidence="5" key="1">
    <citation type="submission" date="2019-12" db="UniProtKB">
        <authorList>
            <consortium name="WormBaseParasite"/>
        </authorList>
    </citation>
    <scope>IDENTIFICATION</scope>
</reference>
<evidence type="ECO:0000259" key="3">
    <source>
        <dbReference type="Pfam" id="PF22566"/>
    </source>
</evidence>
<dbReference type="PANTHER" id="PTHR31993">
    <property type="entry name" value="UBA-LIKE DOMAIN-CONTAINING PROTEIN 2"/>
    <property type="match status" value="1"/>
</dbReference>
<organism evidence="4 5">
    <name type="scientific">Trichuris muris</name>
    <name type="common">Mouse whipworm</name>
    <dbReference type="NCBI Taxonomy" id="70415"/>
    <lineage>
        <taxon>Eukaryota</taxon>
        <taxon>Metazoa</taxon>
        <taxon>Ecdysozoa</taxon>
        <taxon>Nematoda</taxon>
        <taxon>Enoplea</taxon>
        <taxon>Dorylaimia</taxon>
        <taxon>Trichinellida</taxon>
        <taxon>Trichuridae</taxon>
        <taxon>Trichuris</taxon>
    </lineage>
</organism>
<dbReference type="InterPro" id="IPR054109">
    <property type="entry name" value="UBA_8"/>
</dbReference>
<dbReference type="InterPro" id="IPR039310">
    <property type="entry name" value="UBALD1/2"/>
</dbReference>
<dbReference type="InterPro" id="IPR009060">
    <property type="entry name" value="UBA-like_sf"/>
</dbReference>